<evidence type="ECO:0008006" key="2">
    <source>
        <dbReference type="Google" id="ProtNLM"/>
    </source>
</evidence>
<protein>
    <recommendedName>
        <fullName evidence="2">Lipoprotein</fullName>
    </recommendedName>
</protein>
<gene>
    <name evidence="1" type="ORF">AMST5_02051</name>
</gene>
<name>A0AA48RD85_9ZZZZ</name>
<dbReference type="PROSITE" id="PS51257">
    <property type="entry name" value="PROKAR_LIPOPROTEIN"/>
    <property type="match status" value="1"/>
</dbReference>
<dbReference type="EMBL" id="OY288114">
    <property type="protein sequence ID" value="CAJ0868502.1"/>
    <property type="molecule type" value="Genomic_DNA"/>
</dbReference>
<accession>A0AA48RD85</accession>
<proteinExistence type="predicted"/>
<organism evidence="1">
    <name type="scientific">freshwater sediment metagenome</name>
    <dbReference type="NCBI Taxonomy" id="556182"/>
    <lineage>
        <taxon>unclassified sequences</taxon>
        <taxon>metagenomes</taxon>
        <taxon>ecological metagenomes</taxon>
    </lineage>
</organism>
<dbReference type="AlphaFoldDB" id="A0AA48RD85"/>
<sequence>MKKSCIVVAAAAALAVAGCAGVGVQDKESMLSAANFTMKKATTPAQLANLKAMPQNQIVVHVKNGNNVYVYADAAQCQCVYVGNEAAYQNYQQIRIAKNIANEQLMAAQMNQDAMMDWGAWGPWGPGLY</sequence>
<reference evidence="1" key="1">
    <citation type="submission" date="2023-07" db="EMBL/GenBank/DDBJ databases">
        <authorList>
            <person name="Pelsma A.J. K."/>
        </authorList>
    </citation>
    <scope>NUCLEOTIDE SEQUENCE</scope>
</reference>
<evidence type="ECO:0000313" key="1">
    <source>
        <dbReference type="EMBL" id="CAJ0868502.1"/>
    </source>
</evidence>